<sequence>MASSEIPGFTLQRRAYAFGEAQMADPPNDDLGNPAQNLDSTDELLALLTSLGHLLFLPTMQTNLCMMRLLGTSVTKTYHDCNWDVQGSQSTAVVAAGEDGSGFRRPDDEDSPVDIVHFTAQYAAWEAEQDLLKMALWKELLLANLAVMRMMKSRSKPVYQAPHVGAAAELGSTVDGGVVSGPGLAGGQALAQVVKSAFLPERSDPPWGILKYSFFMPGTYP</sequence>
<dbReference type="InParanoid" id="D8UBE5"/>
<accession>D8UBE5</accession>
<gene>
    <name evidence="1" type="ORF">VOLCADRAFT_96951</name>
</gene>
<dbReference type="RefSeq" id="XP_002956029.1">
    <property type="nucleotide sequence ID" value="XM_002955983.1"/>
</dbReference>
<proteinExistence type="predicted"/>
<organism evidence="2">
    <name type="scientific">Volvox carteri f. nagariensis</name>
    <dbReference type="NCBI Taxonomy" id="3068"/>
    <lineage>
        <taxon>Eukaryota</taxon>
        <taxon>Viridiplantae</taxon>
        <taxon>Chlorophyta</taxon>
        <taxon>core chlorophytes</taxon>
        <taxon>Chlorophyceae</taxon>
        <taxon>CS clade</taxon>
        <taxon>Chlamydomonadales</taxon>
        <taxon>Volvocaceae</taxon>
        <taxon>Volvox</taxon>
    </lineage>
</organism>
<protein>
    <submittedName>
        <fullName evidence="1">Uncharacterized protein</fullName>
    </submittedName>
</protein>
<dbReference type="EMBL" id="GL378377">
    <property type="protein sequence ID" value="EFJ42989.1"/>
    <property type="molecule type" value="Genomic_DNA"/>
</dbReference>
<dbReference type="GeneID" id="9615184"/>
<dbReference type="KEGG" id="vcn:VOLCADRAFT_96951"/>
<dbReference type="AlphaFoldDB" id="D8UBE5"/>
<dbReference type="Proteomes" id="UP000001058">
    <property type="component" value="Unassembled WGS sequence"/>
</dbReference>
<name>D8UBE5_VOLCA</name>
<evidence type="ECO:0000313" key="2">
    <source>
        <dbReference type="Proteomes" id="UP000001058"/>
    </source>
</evidence>
<evidence type="ECO:0000313" key="1">
    <source>
        <dbReference type="EMBL" id="EFJ42989.1"/>
    </source>
</evidence>
<reference evidence="1 2" key="1">
    <citation type="journal article" date="2010" name="Science">
        <title>Genomic analysis of organismal complexity in the multicellular green alga Volvox carteri.</title>
        <authorList>
            <person name="Prochnik S.E."/>
            <person name="Umen J."/>
            <person name="Nedelcu A.M."/>
            <person name="Hallmann A."/>
            <person name="Miller S.M."/>
            <person name="Nishii I."/>
            <person name="Ferris P."/>
            <person name="Kuo A."/>
            <person name="Mitros T."/>
            <person name="Fritz-Laylin L.K."/>
            <person name="Hellsten U."/>
            <person name="Chapman J."/>
            <person name="Simakov O."/>
            <person name="Rensing S.A."/>
            <person name="Terry A."/>
            <person name="Pangilinan J."/>
            <person name="Kapitonov V."/>
            <person name="Jurka J."/>
            <person name="Salamov A."/>
            <person name="Shapiro H."/>
            <person name="Schmutz J."/>
            <person name="Grimwood J."/>
            <person name="Lindquist E."/>
            <person name="Lucas S."/>
            <person name="Grigoriev I.V."/>
            <person name="Schmitt R."/>
            <person name="Kirk D."/>
            <person name="Rokhsar D.S."/>
        </authorList>
    </citation>
    <scope>NUCLEOTIDE SEQUENCE [LARGE SCALE GENOMIC DNA]</scope>
    <source>
        <strain evidence="2">f. Nagariensis / Eve</strain>
    </source>
</reference>
<keyword evidence="2" id="KW-1185">Reference proteome</keyword>